<feature type="signal peptide" evidence="1">
    <location>
        <begin position="1"/>
        <end position="24"/>
    </location>
</feature>
<dbReference type="Gene3D" id="3.40.190.10">
    <property type="entry name" value="Periplasmic binding protein-like II"/>
    <property type="match status" value="1"/>
</dbReference>
<dbReference type="PANTHER" id="PTHR43649">
    <property type="entry name" value="ARABINOSE-BINDING PROTEIN-RELATED"/>
    <property type="match status" value="1"/>
</dbReference>
<evidence type="ECO:0000313" key="2">
    <source>
        <dbReference type="EMBL" id="MCO1653892.1"/>
    </source>
</evidence>
<gene>
    <name evidence="2" type="ORF">KDL28_02365</name>
</gene>
<dbReference type="Pfam" id="PF13416">
    <property type="entry name" value="SBP_bac_8"/>
    <property type="match status" value="1"/>
</dbReference>
<dbReference type="PANTHER" id="PTHR43649:SF16">
    <property type="entry name" value="SUGAR-BINDING LIPOPROTEIN"/>
    <property type="match status" value="1"/>
</dbReference>
<organism evidence="2 3">
    <name type="scientific">Pseudonocardia humida</name>
    <dbReference type="NCBI Taxonomy" id="2800819"/>
    <lineage>
        <taxon>Bacteria</taxon>
        <taxon>Bacillati</taxon>
        <taxon>Actinomycetota</taxon>
        <taxon>Actinomycetes</taxon>
        <taxon>Pseudonocardiales</taxon>
        <taxon>Pseudonocardiaceae</taxon>
        <taxon>Pseudonocardia</taxon>
    </lineage>
</organism>
<proteinExistence type="predicted"/>
<evidence type="ECO:0000256" key="1">
    <source>
        <dbReference type="SAM" id="SignalP"/>
    </source>
</evidence>
<evidence type="ECO:0000313" key="3">
    <source>
        <dbReference type="Proteomes" id="UP001165283"/>
    </source>
</evidence>
<dbReference type="SUPFAM" id="SSF53850">
    <property type="entry name" value="Periplasmic binding protein-like II"/>
    <property type="match status" value="1"/>
</dbReference>
<dbReference type="InterPro" id="IPR050490">
    <property type="entry name" value="Bact_solute-bd_prot1"/>
</dbReference>
<name>A0ABT0ZT23_9PSEU</name>
<keyword evidence="1" id="KW-0732">Signal</keyword>
<dbReference type="RefSeq" id="WP_252435507.1">
    <property type="nucleotide sequence ID" value="NZ_JAGSOV010000008.1"/>
</dbReference>
<protein>
    <submittedName>
        <fullName evidence="2">Extracellular solute-binding protein</fullName>
    </submittedName>
</protein>
<comment type="caution">
    <text evidence="2">The sequence shown here is derived from an EMBL/GenBank/DDBJ whole genome shotgun (WGS) entry which is preliminary data.</text>
</comment>
<sequence length="457" mass="48595">MRSIRKPAAAVAAALVLAGMTACSGGGEPTTTPEGKTAITVVSLKPGSEQAAFDAFEEQVRQFEAANPTIDVTTQEYEWTGPTFTAQLAGGTLPTVFTVPFTDGAGLVERGQLADITEHVQALGYVDKFNEAVLATGKSADGRIFALPTEAYGVGLQYNRTLFQQAGLDPDEPPTTWDEVRSYAEQIAERTGQAGYAEMTQDNTGGWMLTTLTYALGGRMQSVTGDQVQATVDNPGAKAALQRLKQMRWEDGSMGANVLYDWSTINQDFAAGKIGMYMGGSDVYTSLKQQNGIDPDDYGLAVLPLAPGADSGLLGGGTLAAVNVKASPEQQAAATKWIDFYYLGKFVRQDAAVQDAKTLAESDQPVGVPKLPIFDEATLTQYNEWIEPYVNVPLGQMSSFTEGIHGQHLAGEPPAQAQEMYAVLDTVVQAVLSDPNADIDALLAQADADVQTVLDRG</sequence>
<dbReference type="EMBL" id="JAGSOV010000008">
    <property type="protein sequence ID" value="MCO1653892.1"/>
    <property type="molecule type" value="Genomic_DNA"/>
</dbReference>
<accession>A0ABT0ZT23</accession>
<dbReference type="InterPro" id="IPR006059">
    <property type="entry name" value="SBP"/>
</dbReference>
<dbReference type="PROSITE" id="PS51257">
    <property type="entry name" value="PROKAR_LIPOPROTEIN"/>
    <property type="match status" value="1"/>
</dbReference>
<feature type="chain" id="PRO_5045287336" evidence="1">
    <location>
        <begin position="25"/>
        <end position="457"/>
    </location>
</feature>
<dbReference type="Proteomes" id="UP001165283">
    <property type="component" value="Unassembled WGS sequence"/>
</dbReference>
<reference evidence="2" key="1">
    <citation type="submission" date="2021-04" db="EMBL/GenBank/DDBJ databases">
        <title>Pseudonocardia sp. nov., isolated from sandy soil of mangrove forest.</title>
        <authorList>
            <person name="Zan Z."/>
            <person name="Huang R."/>
            <person name="Liu W."/>
        </authorList>
    </citation>
    <scope>NUCLEOTIDE SEQUENCE</scope>
    <source>
        <strain evidence="2">S2-4</strain>
    </source>
</reference>
<keyword evidence="3" id="KW-1185">Reference proteome</keyword>